<feature type="compositionally biased region" description="Pro residues" evidence="1">
    <location>
        <begin position="252"/>
        <end position="268"/>
    </location>
</feature>
<name>A0A6P8XA16_DROAB</name>
<protein>
    <submittedName>
        <fullName evidence="4">Postacrosomal sheath WW domain-binding protein isoform X1</fullName>
    </submittedName>
</protein>
<evidence type="ECO:0000256" key="1">
    <source>
        <dbReference type="SAM" id="MobiDB-lite"/>
    </source>
</evidence>
<feature type="compositionally biased region" description="Low complexity" evidence="1">
    <location>
        <begin position="301"/>
        <end position="312"/>
    </location>
</feature>
<dbReference type="Pfam" id="PF02893">
    <property type="entry name" value="GRAM"/>
    <property type="match status" value="1"/>
</dbReference>
<dbReference type="InterPro" id="IPR044852">
    <property type="entry name" value="WBP2-like"/>
</dbReference>
<proteinExistence type="predicted"/>
<dbReference type="GO" id="GO:0031490">
    <property type="term" value="F:chromatin DNA binding"/>
    <property type="evidence" value="ECO:0007669"/>
    <property type="project" value="TreeGrafter"/>
</dbReference>
<dbReference type="PANTHER" id="PTHR31606">
    <property type="entry name" value="WW DOMAIN BINDING PROTEIN 2, ISOFORM E"/>
    <property type="match status" value="1"/>
</dbReference>
<keyword evidence="3" id="KW-1185">Reference proteome</keyword>
<feature type="compositionally biased region" description="Low complexity" evidence="1">
    <location>
        <begin position="269"/>
        <end position="282"/>
    </location>
</feature>
<dbReference type="Gene3D" id="2.30.29.30">
    <property type="entry name" value="Pleckstrin-homology domain (PH domain)/Phosphotyrosine-binding domain (PTB)"/>
    <property type="match status" value="1"/>
</dbReference>
<feature type="compositionally biased region" description="Pro residues" evidence="1">
    <location>
        <begin position="390"/>
        <end position="413"/>
    </location>
</feature>
<accession>A0A6P8XA16</accession>
<dbReference type="SUPFAM" id="SSF50729">
    <property type="entry name" value="PH domain-like"/>
    <property type="match status" value="1"/>
</dbReference>
<dbReference type="PANTHER" id="PTHR31606:SF1">
    <property type="entry name" value="WW DOMAIN BINDING PROTEIN 2, ISOFORM E"/>
    <property type="match status" value="1"/>
</dbReference>
<feature type="domain" description="GRAM" evidence="2">
    <location>
        <begin position="99"/>
        <end position="190"/>
    </location>
</feature>
<dbReference type="GO" id="GO:0003713">
    <property type="term" value="F:transcription coactivator activity"/>
    <property type="evidence" value="ECO:0007669"/>
    <property type="project" value="InterPro"/>
</dbReference>
<reference evidence="4" key="1">
    <citation type="submission" date="2025-08" db="UniProtKB">
        <authorList>
            <consortium name="RefSeq"/>
        </authorList>
    </citation>
    <scope>IDENTIFICATION</scope>
    <source>
        <strain evidence="4">15112-1751.03</strain>
        <tissue evidence="4">Whole Adult</tissue>
    </source>
</reference>
<dbReference type="CDD" id="cd13214">
    <property type="entry name" value="PH-GRAM_WBP2"/>
    <property type="match status" value="1"/>
</dbReference>
<dbReference type="RefSeq" id="XP_034108150.1">
    <property type="nucleotide sequence ID" value="XM_034252259.2"/>
</dbReference>
<dbReference type="FunFam" id="2.30.29.30:FF:000338">
    <property type="entry name" value="Uncharacterized protein, isoform D"/>
    <property type="match status" value="1"/>
</dbReference>
<dbReference type="CTD" id="23558"/>
<evidence type="ECO:0000313" key="4">
    <source>
        <dbReference type="RefSeq" id="XP_034108150.1"/>
    </source>
</evidence>
<sequence>MWYFLGIPLRHRNTQCVHTVYDSSAVVSSRKLRTKTTRKKNAVYKKSVKSLLFRAIQKIFGMSINTAHANNGVLIHAGEYILLHSDSVTMDFSGQDNPLFQGSKQGRIYLTSHRMIFNNKKPADTMQSFSAPFVALSDVEIEQPVFGANYIKGKVRAQPNGNYVGEVKFKLYFKAGGAIEYGQALLRAAKTAQGNFHRGGLAGDDPPPYAPAGAWHEAPPPAYQPPPGYYGWLPQHDAFSGPAPNTVYISDNPPPYPGIIPPTNPQAPQPHQQPYQQPYQQPQQPPQQQPTEPTWYGFSAPPDQQPQQPQQPGYGAQGWNGGYAQPPPYASVGGPAGGPPYGGGVPAQVYGGGPAAPYGGYNPNIPSGFMQPGLQPAGYPGQQPNGYPGGMPPQQQPGGYPPQQQPGGYPPQQQPTASGSAANAAGGAASANFMGFSLPPGNSKEAEAAASAYNTPYNQGPSAPGPNDLPPSYNNLPPSYDDASKKHQ</sequence>
<dbReference type="Proteomes" id="UP000515160">
    <property type="component" value="Chromosome 3"/>
</dbReference>
<evidence type="ECO:0000313" key="3">
    <source>
        <dbReference type="Proteomes" id="UP000515160"/>
    </source>
</evidence>
<organism evidence="3 4">
    <name type="scientific">Drosophila albomicans</name>
    <name type="common">Fruit fly</name>
    <dbReference type="NCBI Taxonomy" id="7291"/>
    <lineage>
        <taxon>Eukaryota</taxon>
        <taxon>Metazoa</taxon>
        <taxon>Ecdysozoa</taxon>
        <taxon>Arthropoda</taxon>
        <taxon>Hexapoda</taxon>
        <taxon>Insecta</taxon>
        <taxon>Pterygota</taxon>
        <taxon>Neoptera</taxon>
        <taxon>Endopterygota</taxon>
        <taxon>Diptera</taxon>
        <taxon>Brachycera</taxon>
        <taxon>Muscomorpha</taxon>
        <taxon>Ephydroidea</taxon>
        <taxon>Drosophilidae</taxon>
        <taxon>Drosophila</taxon>
    </lineage>
</organism>
<dbReference type="OrthoDB" id="1259151at2759"/>
<feature type="region of interest" description="Disordered" evidence="1">
    <location>
        <begin position="197"/>
        <end position="221"/>
    </location>
</feature>
<dbReference type="InterPro" id="IPR011993">
    <property type="entry name" value="PH-like_dom_sf"/>
</dbReference>
<dbReference type="AlphaFoldDB" id="A0A6P8XA16"/>
<feature type="compositionally biased region" description="Gly residues" evidence="1">
    <location>
        <begin position="334"/>
        <end position="354"/>
    </location>
</feature>
<dbReference type="InterPro" id="IPR004182">
    <property type="entry name" value="GRAM"/>
</dbReference>
<dbReference type="GO" id="GO:0005634">
    <property type="term" value="C:nucleus"/>
    <property type="evidence" value="ECO:0007669"/>
    <property type="project" value="TreeGrafter"/>
</dbReference>
<feature type="compositionally biased region" description="Low complexity" evidence="1">
    <location>
        <begin position="375"/>
        <end position="389"/>
    </location>
</feature>
<feature type="compositionally biased region" description="Low complexity" evidence="1">
    <location>
        <begin position="414"/>
        <end position="432"/>
    </location>
</feature>
<dbReference type="GeneID" id="117570543"/>
<evidence type="ECO:0000259" key="2">
    <source>
        <dbReference type="Pfam" id="PF02893"/>
    </source>
</evidence>
<gene>
    <name evidence="4" type="primary">LOC117570543</name>
</gene>
<feature type="compositionally biased region" description="Polar residues" evidence="1">
    <location>
        <begin position="452"/>
        <end position="461"/>
    </location>
</feature>
<feature type="region of interest" description="Disordered" evidence="1">
    <location>
        <begin position="243"/>
        <end position="488"/>
    </location>
</feature>